<dbReference type="AlphaFoldDB" id="A8ZZG5"/>
<dbReference type="SMART" id="SM00052">
    <property type="entry name" value="EAL"/>
    <property type="match status" value="1"/>
</dbReference>
<sequence length="437" mass="50159">MNEKKEKAGEHVSVTIPEGFYWDRTLEMPTVIKEYDRVEAILNELGYMACITVQVEALSRIEYQYGSTSYNFLLGRITESLKELKDREFRGKDVFVVDLYDADTFVIFLSAPREQETRLVVHLEDIADRIRVNMEQQVFDLLYPFLKECARPNIGYALSIKNPMVSSMRLIRQLVRDAKKMGEFMAAKRSYVSRYDLQRIIIEKKVYSVFQPIVDLNSLEVIGYEALSRGPEGTEFASPWHLFLVASEFGLSFELDRLCRRTALEAAQHLDTDRKIFVNTLSMTIHDPEFRGLYLQQLFEDLEIKPQNVVFEISEKLAIDNYDLFRGAMRDYTDVGIVHAGDDIGTGYSDLERIMELNPGFMKVDISFVKGVDKSYMKQEIIRALVTLSKNIGSQVIAEGVETKEEYEALKKIGVPFAQGFLFAGPSRTLSDINRPV</sequence>
<dbReference type="InterPro" id="IPR001633">
    <property type="entry name" value="EAL_dom"/>
</dbReference>
<protein>
    <submittedName>
        <fullName evidence="2">Diguanylate phosphodiesterase</fullName>
    </submittedName>
</protein>
<dbReference type="Gene3D" id="3.20.20.450">
    <property type="entry name" value="EAL domain"/>
    <property type="match status" value="1"/>
</dbReference>
<keyword evidence="3" id="KW-1185">Reference proteome</keyword>
<dbReference type="PANTHER" id="PTHR33121">
    <property type="entry name" value="CYCLIC DI-GMP PHOSPHODIESTERASE PDEF"/>
    <property type="match status" value="1"/>
</dbReference>
<dbReference type="SUPFAM" id="SSF141868">
    <property type="entry name" value="EAL domain-like"/>
    <property type="match status" value="1"/>
</dbReference>
<feature type="domain" description="EAL" evidence="1">
    <location>
        <begin position="190"/>
        <end position="437"/>
    </location>
</feature>
<dbReference type="Pfam" id="PF00563">
    <property type="entry name" value="EAL"/>
    <property type="match status" value="1"/>
</dbReference>
<dbReference type="Proteomes" id="UP000008561">
    <property type="component" value="Chromosome"/>
</dbReference>
<dbReference type="PANTHER" id="PTHR33121:SF76">
    <property type="entry name" value="SIGNALING PROTEIN"/>
    <property type="match status" value="1"/>
</dbReference>
<evidence type="ECO:0000313" key="2">
    <source>
        <dbReference type="EMBL" id="ABW67318.1"/>
    </source>
</evidence>
<gene>
    <name evidence="2" type="ordered locus">Dole_1514</name>
</gene>
<dbReference type="OrthoDB" id="9813903at2"/>
<organism evidence="2 3">
    <name type="scientific">Desulfosudis oleivorans (strain DSM 6200 / JCM 39069 / Hxd3)</name>
    <name type="common">Desulfococcus oleovorans</name>
    <dbReference type="NCBI Taxonomy" id="96561"/>
    <lineage>
        <taxon>Bacteria</taxon>
        <taxon>Pseudomonadati</taxon>
        <taxon>Thermodesulfobacteriota</taxon>
        <taxon>Desulfobacteria</taxon>
        <taxon>Desulfobacterales</taxon>
        <taxon>Desulfosudaceae</taxon>
        <taxon>Desulfosudis</taxon>
    </lineage>
</organism>
<dbReference type="InterPro" id="IPR050706">
    <property type="entry name" value="Cyclic-di-GMP_PDE-like"/>
</dbReference>
<reference evidence="2 3" key="1">
    <citation type="submission" date="2007-10" db="EMBL/GenBank/DDBJ databases">
        <title>Complete sequence of Desulfococcus oleovorans Hxd3.</title>
        <authorList>
            <consortium name="US DOE Joint Genome Institute"/>
            <person name="Copeland A."/>
            <person name="Lucas S."/>
            <person name="Lapidus A."/>
            <person name="Barry K."/>
            <person name="Glavina del Rio T."/>
            <person name="Dalin E."/>
            <person name="Tice H."/>
            <person name="Pitluck S."/>
            <person name="Kiss H."/>
            <person name="Brettin T."/>
            <person name="Bruce D."/>
            <person name="Detter J.C."/>
            <person name="Han C."/>
            <person name="Schmutz J."/>
            <person name="Larimer F."/>
            <person name="Land M."/>
            <person name="Hauser L."/>
            <person name="Kyrpides N."/>
            <person name="Kim E."/>
            <person name="Wawrik B."/>
            <person name="Richardson P."/>
        </authorList>
    </citation>
    <scope>NUCLEOTIDE SEQUENCE [LARGE SCALE GENOMIC DNA]</scope>
    <source>
        <strain evidence="3">DSM 6200 / JCM 39069 / Hxd3</strain>
    </source>
</reference>
<dbReference type="CDD" id="cd01948">
    <property type="entry name" value="EAL"/>
    <property type="match status" value="1"/>
</dbReference>
<dbReference type="HOGENOM" id="CLU_000445_70_0_7"/>
<proteinExistence type="predicted"/>
<dbReference type="KEGG" id="dol:Dole_1514"/>
<dbReference type="GO" id="GO:0071111">
    <property type="term" value="F:cyclic-guanylate-specific phosphodiesterase activity"/>
    <property type="evidence" value="ECO:0007669"/>
    <property type="project" value="InterPro"/>
</dbReference>
<name>A8ZZG5_DESOH</name>
<dbReference type="STRING" id="96561.Dole_1514"/>
<evidence type="ECO:0000313" key="3">
    <source>
        <dbReference type="Proteomes" id="UP000008561"/>
    </source>
</evidence>
<dbReference type="RefSeq" id="WP_012174934.1">
    <property type="nucleotide sequence ID" value="NC_009943.1"/>
</dbReference>
<dbReference type="PROSITE" id="PS50883">
    <property type="entry name" value="EAL"/>
    <property type="match status" value="1"/>
</dbReference>
<dbReference type="eggNOG" id="COG2200">
    <property type="taxonomic scope" value="Bacteria"/>
</dbReference>
<dbReference type="InterPro" id="IPR035919">
    <property type="entry name" value="EAL_sf"/>
</dbReference>
<accession>A8ZZG5</accession>
<dbReference type="EMBL" id="CP000859">
    <property type="protein sequence ID" value="ABW67318.1"/>
    <property type="molecule type" value="Genomic_DNA"/>
</dbReference>
<evidence type="ECO:0000259" key="1">
    <source>
        <dbReference type="PROSITE" id="PS50883"/>
    </source>
</evidence>